<feature type="transmembrane region" description="Helical" evidence="3">
    <location>
        <begin position="197"/>
        <end position="215"/>
    </location>
</feature>
<sequence length="344" mass="39347">MESQSPTSNVVYSGAGLYFLFVIIQAGIKKEANPQISQLLSQSLSKFIDEPIWGQTDTSMTTTFIQNLIKSASKFESALFHSCRIKKHFRELSDEFLGLEFRKIMFLNISSAKILIRGWIQSKLSGKGTKIFGRRLEPDTLIVYISILVFYRAWLTSFDVKSTKRELFYIGNGQESTVLMMNKISPYPILDDSSIDVRIIFLPFTGIGLFGAIILPRKGHSLRETSQSFRQVHLKLPRFTILSKHRYIDAFIHLNISDEFFKNIANLIGIKNSDGLINKFFQITDITIDENGARTPFNWISHLENRRTPEPKAFFVNRSFLFLVYSSYSKLVLYAAAVMNPSAF</sequence>
<dbReference type="GO" id="GO:0004867">
    <property type="term" value="F:serine-type endopeptidase inhibitor activity"/>
    <property type="evidence" value="ECO:0007669"/>
    <property type="project" value="InterPro"/>
</dbReference>
<dbReference type="InterPro" id="IPR036186">
    <property type="entry name" value="Serpin_sf"/>
</dbReference>
<organism evidence="5 6">
    <name type="scientific">Thelohanellus kitauei</name>
    <name type="common">Myxosporean</name>
    <dbReference type="NCBI Taxonomy" id="669202"/>
    <lineage>
        <taxon>Eukaryota</taxon>
        <taxon>Metazoa</taxon>
        <taxon>Cnidaria</taxon>
        <taxon>Myxozoa</taxon>
        <taxon>Myxosporea</taxon>
        <taxon>Bivalvulida</taxon>
        <taxon>Platysporina</taxon>
        <taxon>Myxobolidae</taxon>
        <taxon>Thelohanellus</taxon>
    </lineage>
</organism>
<comment type="caution">
    <text evidence="5">The sequence shown here is derived from an EMBL/GenBank/DDBJ whole genome shotgun (WGS) entry which is preliminary data.</text>
</comment>
<dbReference type="OrthoDB" id="5966977at2759"/>
<dbReference type="InterPro" id="IPR023795">
    <property type="entry name" value="Serpin_CS"/>
</dbReference>
<evidence type="ECO:0000256" key="2">
    <source>
        <dbReference type="RuleBase" id="RU000411"/>
    </source>
</evidence>
<dbReference type="Proteomes" id="UP000031668">
    <property type="component" value="Unassembled WGS sequence"/>
</dbReference>
<name>A0A0C2J075_THEKT</name>
<dbReference type="PANTHER" id="PTHR11461:SF211">
    <property type="entry name" value="GH10112P-RELATED"/>
    <property type="match status" value="1"/>
</dbReference>
<dbReference type="EMBL" id="JWZT01004976">
    <property type="protein sequence ID" value="KII62462.1"/>
    <property type="molecule type" value="Genomic_DNA"/>
</dbReference>
<keyword evidence="3" id="KW-0472">Membrane</keyword>
<dbReference type="Gene3D" id="3.30.497.10">
    <property type="entry name" value="Antithrombin, subunit I, domain 2"/>
    <property type="match status" value="1"/>
</dbReference>
<evidence type="ECO:0000259" key="4">
    <source>
        <dbReference type="SMART" id="SM00093"/>
    </source>
</evidence>
<evidence type="ECO:0000313" key="5">
    <source>
        <dbReference type="EMBL" id="KII62462.1"/>
    </source>
</evidence>
<keyword evidence="3" id="KW-0812">Transmembrane</keyword>
<feature type="transmembrane region" description="Helical" evidence="3">
    <location>
        <begin position="12"/>
        <end position="28"/>
    </location>
</feature>
<feature type="transmembrane region" description="Helical" evidence="3">
    <location>
        <begin position="141"/>
        <end position="158"/>
    </location>
</feature>
<dbReference type="InterPro" id="IPR000215">
    <property type="entry name" value="Serpin_fam"/>
</dbReference>
<dbReference type="Gene3D" id="2.30.39.10">
    <property type="entry name" value="Alpha-1-antitrypsin, domain 1"/>
    <property type="match status" value="1"/>
</dbReference>
<keyword evidence="6" id="KW-1185">Reference proteome</keyword>
<evidence type="ECO:0000313" key="6">
    <source>
        <dbReference type="Proteomes" id="UP000031668"/>
    </source>
</evidence>
<gene>
    <name evidence="5" type="ORF">RF11_13833</name>
</gene>
<dbReference type="InterPro" id="IPR042178">
    <property type="entry name" value="Serpin_sf_1"/>
</dbReference>
<dbReference type="PROSITE" id="PS00284">
    <property type="entry name" value="SERPIN"/>
    <property type="match status" value="1"/>
</dbReference>
<dbReference type="OMA" id="DAFEPNT"/>
<comment type="similarity">
    <text evidence="1 2">Belongs to the serpin family.</text>
</comment>
<feature type="domain" description="Serpin" evidence="4">
    <location>
        <begin position="1"/>
        <end position="341"/>
    </location>
</feature>
<dbReference type="GO" id="GO:0005615">
    <property type="term" value="C:extracellular space"/>
    <property type="evidence" value="ECO:0007669"/>
    <property type="project" value="InterPro"/>
</dbReference>
<proteinExistence type="inferred from homology"/>
<dbReference type="Pfam" id="PF00079">
    <property type="entry name" value="Serpin"/>
    <property type="match status" value="1"/>
</dbReference>
<dbReference type="PANTHER" id="PTHR11461">
    <property type="entry name" value="SERINE PROTEASE INHIBITOR, SERPIN"/>
    <property type="match status" value="1"/>
</dbReference>
<evidence type="ECO:0000256" key="3">
    <source>
        <dbReference type="SAM" id="Phobius"/>
    </source>
</evidence>
<protein>
    <recommendedName>
        <fullName evidence="4">Serpin domain-containing protein</fullName>
    </recommendedName>
</protein>
<dbReference type="InterPro" id="IPR042185">
    <property type="entry name" value="Serpin_sf_2"/>
</dbReference>
<dbReference type="InterPro" id="IPR023796">
    <property type="entry name" value="Serpin_dom"/>
</dbReference>
<keyword evidence="3" id="KW-1133">Transmembrane helix</keyword>
<reference evidence="5 6" key="1">
    <citation type="journal article" date="2014" name="Genome Biol. Evol.">
        <title>The genome of the myxosporean Thelohanellus kitauei shows adaptations to nutrient acquisition within its fish host.</title>
        <authorList>
            <person name="Yang Y."/>
            <person name="Xiong J."/>
            <person name="Zhou Z."/>
            <person name="Huo F."/>
            <person name="Miao W."/>
            <person name="Ran C."/>
            <person name="Liu Y."/>
            <person name="Zhang J."/>
            <person name="Feng J."/>
            <person name="Wang M."/>
            <person name="Wang M."/>
            <person name="Wang L."/>
            <person name="Yao B."/>
        </authorList>
    </citation>
    <scope>NUCLEOTIDE SEQUENCE [LARGE SCALE GENOMIC DNA]</scope>
    <source>
        <strain evidence="5">Wuqing</strain>
    </source>
</reference>
<evidence type="ECO:0000256" key="1">
    <source>
        <dbReference type="ARBA" id="ARBA00009500"/>
    </source>
</evidence>
<dbReference type="SUPFAM" id="SSF56574">
    <property type="entry name" value="Serpins"/>
    <property type="match status" value="1"/>
</dbReference>
<dbReference type="SMART" id="SM00093">
    <property type="entry name" value="SERPIN"/>
    <property type="match status" value="1"/>
</dbReference>
<feature type="transmembrane region" description="Helical" evidence="3">
    <location>
        <begin position="320"/>
        <end position="339"/>
    </location>
</feature>
<dbReference type="AlphaFoldDB" id="A0A0C2J075"/>
<accession>A0A0C2J075</accession>